<name>A0A2T6Z9M1_TUBBO</name>
<accession>A0A2T6Z9M1</accession>
<dbReference type="Proteomes" id="UP000244722">
    <property type="component" value="Unassembled WGS sequence"/>
</dbReference>
<feature type="compositionally biased region" description="Basic and acidic residues" evidence="1">
    <location>
        <begin position="161"/>
        <end position="175"/>
    </location>
</feature>
<feature type="compositionally biased region" description="Basic and acidic residues" evidence="1">
    <location>
        <begin position="192"/>
        <end position="203"/>
    </location>
</feature>
<reference evidence="2 3" key="1">
    <citation type="submission" date="2017-04" db="EMBL/GenBank/DDBJ databases">
        <title>Draft genome sequence of Tuber borchii Vittad., a whitish edible truffle.</title>
        <authorList>
            <consortium name="DOE Joint Genome Institute"/>
            <person name="Murat C."/>
            <person name="Kuo A."/>
            <person name="Barry K.W."/>
            <person name="Clum A."/>
            <person name="Dockter R.B."/>
            <person name="Fauchery L."/>
            <person name="Iotti M."/>
            <person name="Kohler A."/>
            <person name="Labutti K."/>
            <person name="Lindquist E.A."/>
            <person name="Lipzen A."/>
            <person name="Ohm R.A."/>
            <person name="Wang M."/>
            <person name="Grigoriev I.V."/>
            <person name="Zambonelli A."/>
            <person name="Martin F.M."/>
        </authorList>
    </citation>
    <scope>NUCLEOTIDE SEQUENCE [LARGE SCALE GENOMIC DNA]</scope>
    <source>
        <strain evidence="2 3">Tbo3840</strain>
    </source>
</reference>
<evidence type="ECO:0000313" key="3">
    <source>
        <dbReference type="Proteomes" id="UP000244722"/>
    </source>
</evidence>
<proteinExistence type="predicted"/>
<keyword evidence="3" id="KW-1185">Reference proteome</keyword>
<comment type="caution">
    <text evidence="2">The sequence shown here is derived from an EMBL/GenBank/DDBJ whole genome shotgun (WGS) entry which is preliminary data.</text>
</comment>
<organism evidence="2 3">
    <name type="scientific">Tuber borchii</name>
    <name type="common">White truffle</name>
    <dbReference type="NCBI Taxonomy" id="42251"/>
    <lineage>
        <taxon>Eukaryota</taxon>
        <taxon>Fungi</taxon>
        <taxon>Dikarya</taxon>
        <taxon>Ascomycota</taxon>
        <taxon>Pezizomycotina</taxon>
        <taxon>Pezizomycetes</taxon>
        <taxon>Pezizales</taxon>
        <taxon>Tuberaceae</taxon>
        <taxon>Tuber</taxon>
    </lineage>
</organism>
<dbReference type="OrthoDB" id="5500622at2759"/>
<dbReference type="AlphaFoldDB" id="A0A2T6Z9M1"/>
<dbReference type="EMBL" id="NESQ01000677">
    <property type="protein sequence ID" value="PUU72191.1"/>
    <property type="molecule type" value="Genomic_DNA"/>
</dbReference>
<evidence type="ECO:0000313" key="2">
    <source>
        <dbReference type="EMBL" id="PUU72191.1"/>
    </source>
</evidence>
<sequence length="277" mass="32116">MIAEENEILKQEREAILADWRRYYSNQFDKNSSSLANLPIPIEADSPPNSPAPSLNLSPKFHPMARMKSLLNRIVKRPRTHTSLSIPTGGEDHTSEYQLTAEDVEGDLYMTVREDKLDEKGRPLIDWVKPVEWLLPNAELYEEWKEYHEKDQDEDGNGSEDSDRIYSEERIYKEEEKEEEETDYDGDNGNDDNYHEDGEREWSSDSLSQSENGDVDIIEAGEISGSSLGRASCYAYENSLLVLLVEAAPLKWRSFTIKDYWTKRSKTIYWWSGDMLR</sequence>
<gene>
    <name evidence="2" type="ORF">B9Z19DRAFT_1138801</name>
</gene>
<feature type="compositionally biased region" description="Acidic residues" evidence="1">
    <location>
        <begin position="176"/>
        <end position="190"/>
    </location>
</feature>
<evidence type="ECO:0000256" key="1">
    <source>
        <dbReference type="SAM" id="MobiDB-lite"/>
    </source>
</evidence>
<protein>
    <submittedName>
        <fullName evidence="2">Uncharacterized protein</fullName>
    </submittedName>
</protein>
<feature type="region of interest" description="Disordered" evidence="1">
    <location>
        <begin position="148"/>
        <end position="211"/>
    </location>
</feature>